<proteinExistence type="inferred from homology"/>
<dbReference type="Gene3D" id="2.60.40.4290">
    <property type="match status" value="1"/>
</dbReference>
<feature type="domain" description="Tail sheath protein subtilisin-like" evidence="2">
    <location>
        <begin position="184"/>
        <end position="332"/>
    </location>
</feature>
<dbReference type="Proteomes" id="UP001618531">
    <property type="component" value="Unassembled WGS sequence"/>
</dbReference>
<dbReference type="Pfam" id="PF17481">
    <property type="entry name" value="Phage_sheath_domII"/>
    <property type="match status" value="1"/>
</dbReference>
<dbReference type="InterPro" id="IPR020287">
    <property type="entry name" value="Tail_sheath_C"/>
</dbReference>
<dbReference type="Pfam" id="PF17482">
    <property type="entry name" value="Phage_sheath_1C"/>
    <property type="match status" value="1"/>
</dbReference>
<evidence type="ECO:0000259" key="5">
    <source>
        <dbReference type="Pfam" id="PF22671"/>
    </source>
</evidence>
<reference evidence="6 7" key="1">
    <citation type="submission" date="2024-11" db="EMBL/GenBank/DDBJ databases">
        <title>Identification and Characterization of a Novel Fosfomycin Bacillithiol Transferase FosB8 in Paenibacillus illinoisensis.</title>
        <authorList>
            <person name="Lu W."/>
        </authorList>
    </citation>
    <scope>NUCLEOTIDE SEQUENCE [LARGE SCALE GENOMIC DNA]</scope>
    <source>
        <strain evidence="6 7">WP77</strain>
    </source>
</reference>
<evidence type="ECO:0000259" key="3">
    <source>
        <dbReference type="Pfam" id="PF17481"/>
    </source>
</evidence>
<evidence type="ECO:0000259" key="4">
    <source>
        <dbReference type="Pfam" id="PF17482"/>
    </source>
</evidence>
<dbReference type="Gene3D" id="3.30.360.90">
    <property type="match status" value="1"/>
</dbReference>
<dbReference type="InterPro" id="IPR035089">
    <property type="entry name" value="Phage_sheath_subtilisin"/>
</dbReference>
<accession>A0ABW8HZ55</accession>
<protein>
    <submittedName>
        <fullName evidence="6">Phage tail sheath family protein</fullName>
    </submittedName>
</protein>
<comment type="similarity">
    <text evidence="1">Belongs to the myoviridae tail sheath protein family.</text>
</comment>
<evidence type="ECO:0000259" key="2">
    <source>
        <dbReference type="Pfam" id="PF04984"/>
    </source>
</evidence>
<evidence type="ECO:0000313" key="6">
    <source>
        <dbReference type="EMBL" id="MFK0524752.1"/>
    </source>
</evidence>
<evidence type="ECO:0000313" key="7">
    <source>
        <dbReference type="Proteomes" id="UP001618531"/>
    </source>
</evidence>
<dbReference type="Gene3D" id="3.30.1490.360">
    <property type="match status" value="1"/>
</dbReference>
<dbReference type="Pfam" id="PF04984">
    <property type="entry name" value="Phage_sheath_1"/>
    <property type="match status" value="1"/>
</dbReference>
<feature type="domain" description="Tail sheath protein Gp18-like" evidence="5">
    <location>
        <begin position="33"/>
        <end position="90"/>
    </location>
</feature>
<dbReference type="EMBL" id="JBIYSL010000005">
    <property type="protein sequence ID" value="MFK0524752.1"/>
    <property type="molecule type" value="Genomic_DNA"/>
</dbReference>
<organism evidence="6 7">
    <name type="scientific">Paenibacillus illinoisensis</name>
    <dbReference type="NCBI Taxonomy" id="59845"/>
    <lineage>
        <taxon>Bacteria</taxon>
        <taxon>Bacillati</taxon>
        <taxon>Bacillota</taxon>
        <taxon>Bacilli</taxon>
        <taxon>Bacillales</taxon>
        <taxon>Paenibacillaceae</taxon>
        <taxon>Paenibacillus</taxon>
    </lineage>
</organism>
<dbReference type="InterPro" id="IPR035326">
    <property type="entry name" value="Beta_sandwich_Seath"/>
</dbReference>
<dbReference type="InterPro" id="IPR054564">
    <property type="entry name" value="Gp18_domIII_N"/>
</dbReference>
<dbReference type="Gene3D" id="3.40.50.11790">
    <property type="match status" value="1"/>
</dbReference>
<dbReference type="Pfam" id="PF22671">
    <property type="entry name" value="Gp18_domIII_N"/>
    <property type="match status" value="1"/>
</dbReference>
<evidence type="ECO:0000256" key="1">
    <source>
        <dbReference type="ARBA" id="ARBA00008005"/>
    </source>
</evidence>
<feature type="domain" description="Tail sheath protein C-terminal" evidence="4">
    <location>
        <begin position="340"/>
        <end position="441"/>
    </location>
</feature>
<keyword evidence="7" id="KW-1185">Reference proteome</keyword>
<gene>
    <name evidence="6" type="ORF">ACINKY_21360</name>
</gene>
<dbReference type="Gene3D" id="3.30.1370.220">
    <property type="match status" value="1"/>
</dbReference>
<sequence>MAGGTWETQNKVIPGTYINFVSEARSLSVVGERGIVTMALPLSWGPAKQLVTLEAGEDYFELLGYDATAPELLLIREALKRARTLILYRLNDGVAATATTGNLVVTAKYSGLRGNAISVVVQTNVDDPSKFDVITLVDGNKQETQIVSDITGLVANDWVTFAAAASDNALATTAGAPLTGGTDGTVTNADHTNYLTAIEVHDFNTIGLVSDDNTLKALYTAFVKRLRDGEGKKVQLVVTNYTTADHEGVISVKNGVILSDQTVIDRIKAVAWVAGATAGAAVNQSLTYSAYDDAVDVDTRYTNGAIETALLNGEFLFIANRGQAVVQQDINTFKSFTPTKGSEFRKNRVLRVLDGIANDTKSVFDRFYIGKVDNNPDGRMLFRAELVSLFNTYQEIGAIQNFDAQTDILVQAGTAKDAVYVEANAQPVDAMEKLYMRVKVK</sequence>
<comment type="caution">
    <text evidence="6">The sequence shown here is derived from an EMBL/GenBank/DDBJ whole genome shotgun (WGS) entry which is preliminary data.</text>
</comment>
<feature type="domain" description="Phage tail sheath protein-like beta-sandwich" evidence="3">
    <location>
        <begin position="91"/>
        <end position="183"/>
    </location>
</feature>
<dbReference type="RefSeq" id="WP_402877368.1">
    <property type="nucleotide sequence ID" value="NZ_JBIYSL010000005.1"/>
</dbReference>
<name>A0ABW8HZ55_9BACL</name>